<feature type="signal peptide" evidence="13">
    <location>
        <begin position="1"/>
        <end position="20"/>
    </location>
</feature>
<evidence type="ECO:0000256" key="10">
    <source>
        <dbReference type="PROSITE-ProRule" id="PRU01360"/>
    </source>
</evidence>
<dbReference type="Gene3D" id="2.40.170.20">
    <property type="entry name" value="TonB-dependent receptor, beta-barrel domain"/>
    <property type="match status" value="1"/>
</dbReference>
<evidence type="ECO:0000256" key="2">
    <source>
        <dbReference type="ARBA" id="ARBA00009810"/>
    </source>
</evidence>
<evidence type="ECO:0000256" key="3">
    <source>
        <dbReference type="ARBA" id="ARBA00022448"/>
    </source>
</evidence>
<comment type="caution">
    <text evidence="16">The sequence shown here is derived from an EMBL/GenBank/DDBJ whole genome shotgun (WGS) entry which is preliminary data.</text>
</comment>
<evidence type="ECO:0000313" key="17">
    <source>
        <dbReference type="Proteomes" id="UP001597474"/>
    </source>
</evidence>
<evidence type="ECO:0000256" key="13">
    <source>
        <dbReference type="SAM" id="SignalP"/>
    </source>
</evidence>
<dbReference type="InterPro" id="IPR037066">
    <property type="entry name" value="Plug_dom_sf"/>
</dbReference>
<keyword evidence="9 10" id="KW-0998">Cell outer membrane</keyword>
<keyword evidence="13" id="KW-0732">Signal</keyword>
<accession>A0ABW5U9H6</accession>
<keyword evidence="7 10" id="KW-0472">Membrane</keyword>
<keyword evidence="6 11" id="KW-0798">TonB box</keyword>
<evidence type="ECO:0000256" key="12">
    <source>
        <dbReference type="SAM" id="MobiDB-lite"/>
    </source>
</evidence>
<dbReference type="PROSITE" id="PS51257">
    <property type="entry name" value="PROKAR_LIPOPROTEIN"/>
    <property type="match status" value="1"/>
</dbReference>
<feature type="chain" id="PRO_5045616003" evidence="13">
    <location>
        <begin position="21"/>
        <end position="814"/>
    </location>
</feature>
<dbReference type="Proteomes" id="UP001597474">
    <property type="component" value="Unassembled WGS sequence"/>
</dbReference>
<comment type="subcellular location">
    <subcellularLocation>
        <location evidence="1 10">Cell outer membrane</location>
        <topology evidence="1 10">Multi-pass membrane protein</topology>
    </subcellularLocation>
</comment>
<gene>
    <name evidence="16" type="ORF">ACFSUD_17570</name>
</gene>
<organism evidence="16 17">
    <name type="scientific">Sulfitobacter aestuarii</name>
    <dbReference type="NCBI Taxonomy" id="2161676"/>
    <lineage>
        <taxon>Bacteria</taxon>
        <taxon>Pseudomonadati</taxon>
        <taxon>Pseudomonadota</taxon>
        <taxon>Alphaproteobacteria</taxon>
        <taxon>Rhodobacterales</taxon>
        <taxon>Roseobacteraceae</taxon>
        <taxon>Sulfitobacter</taxon>
    </lineage>
</organism>
<dbReference type="CDD" id="cd01347">
    <property type="entry name" value="ligand_gated_channel"/>
    <property type="match status" value="1"/>
</dbReference>
<keyword evidence="17" id="KW-1185">Reference proteome</keyword>
<comment type="similarity">
    <text evidence="2 10 11">Belongs to the TonB-dependent receptor family.</text>
</comment>
<evidence type="ECO:0000259" key="14">
    <source>
        <dbReference type="Pfam" id="PF00593"/>
    </source>
</evidence>
<evidence type="ECO:0000313" key="16">
    <source>
        <dbReference type="EMBL" id="MFD2741387.1"/>
    </source>
</evidence>
<dbReference type="Pfam" id="PF00593">
    <property type="entry name" value="TonB_dep_Rec_b-barrel"/>
    <property type="match status" value="1"/>
</dbReference>
<dbReference type="PANTHER" id="PTHR32552:SF83">
    <property type="entry name" value="BLR3904 PROTEIN"/>
    <property type="match status" value="1"/>
</dbReference>
<dbReference type="Gene3D" id="2.170.130.10">
    <property type="entry name" value="TonB-dependent receptor, plug domain"/>
    <property type="match status" value="1"/>
</dbReference>
<feature type="region of interest" description="Disordered" evidence="12">
    <location>
        <begin position="42"/>
        <end position="70"/>
    </location>
</feature>
<dbReference type="Pfam" id="PF07715">
    <property type="entry name" value="Plug"/>
    <property type="match status" value="1"/>
</dbReference>
<feature type="domain" description="TonB-dependent receptor-like beta-barrel" evidence="14">
    <location>
        <begin position="310"/>
        <end position="781"/>
    </location>
</feature>
<evidence type="ECO:0000256" key="9">
    <source>
        <dbReference type="ARBA" id="ARBA00023237"/>
    </source>
</evidence>
<dbReference type="SUPFAM" id="SSF56935">
    <property type="entry name" value="Porins"/>
    <property type="match status" value="1"/>
</dbReference>
<dbReference type="InterPro" id="IPR012910">
    <property type="entry name" value="Plug_dom"/>
</dbReference>
<feature type="compositionally biased region" description="Low complexity" evidence="12">
    <location>
        <begin position="51"/>
        <end position="70"/>
    </location>
</feature>
<dbReference type="InterPro" id="IPR010105">
    <property type="entry name" value="TonB_sidphr_rcpt"/>
</dbReference>
<sequence length="814" mass="86388">MIQRNSTLMVGGFGASLAMACMTSTAAAQDSGLILLPTVEVETTEEPSPQPATQSAPRRAQPAPRRLAKPPAVCTPALAGTPVCAAEEAAERQAQELAAAQAQAAAKAAAGGSSYADQDAPFKANTLANSRMPGPLKDIPRTVTAITQEVLETTGTTSVRELARSTPGISLGFGEGGNSFGDNIYIRGFKANNDTYTDGIRSPGTGVAETFNTEQVEVTKGPAGTVGGRGTTGGAIDLISKSPQDIDFTKTLTTVTDASTVRQTIDTNKVIGDRLQLRFNGMLQDGEVAGRDVVTDDRNGAALALKFLATDALTLEGNLSYTKIEQTPDWGVPYVNNEDLGLVGPVLEFGIDRETFYGVPGRDFQIVEETVATAKASYAFDNGMTLTNTFRASRSKNDYVLTAPSSLIDNGSANPEDWQVGLSFKSWNQQTDVLANVLELSGDAQFAGASHSYVLGFATSREEIERLSYSNLSSEDYLPPDGQRGCVVEAVNPDPTAEGCWSGEQPVLGTELTETTVKTTSLYALDTVTLSDHWKVRGGLRVDMYDISRTGGSGEDAYTLSRDDVMLNWNLGATYAFSDQLNLYAAAATSTNPAGQELEAGGGFYGGLDDNGAGLAPEENTSLEIGAKYSFTPNLLFTAALYQTTKDQAREDIGPRGATVTTDTLKYRIRGLELGVAGKVTGRLSLFGGANFMDSKVLESADSDNIGLPVANVAHEQFNLLATYQVTDRLMLGGRVNYQSEIDLGSVAANGRSIPDAFTLDLLGEYEVADNTMLKMGITNVADEKVYDAAYRSGTPFTYVAPGREVSVSLEMKF</sequence>
<evidence type="ECO:0000256" key="5">
    <source>
        <dbReference type="ARBA" id="ARBA00022692"/>
    </source>
</evidence>
<feature type="domain" description="TonB-dependent receptor plug" evidence="15">
    <location>
        <begin position="136"/>
        <end position="235"/>
    </location>
</feature>
<reference evidence="17" key="1">
    <citation type="journal article" date="2019" name="Int. J. Syst. Evol. Microbiol.">
        <title>The Global Catalogue of Microorganisms (GCM) 10K type strain sequencing project: providing services to taxonomists for standard genome sequencing and annotation.</title>
        <authorList>
            <consortium name="The Broad Institute Genomics Platform"/>
            <consortium name="The Broad Institute Genome Sequencing Center for Infectious Disease"/>
            <person name="Wu L."/>
            <person name="Ma J."/>
        </authorList>
    </citation>
    <scope>NUCLEOTIDE SEQUENCE [LARGE SCALE GENOMIC DNA]</scope>
    <source>
        <strain evidence="17">TISTR 2562</strain>
    </source>
</reference>
<dbReference type="InterPro" id="IPR000531">
    <property type="entry name" value="Beta-barrel_TonB"/>
</dbReference>
<name>A0ABW5U9H6_9RHOB</name>
<evidence type="ECO:0000256" key="4">
    <source>
        <dbReference type="ARBA" id="ARBA00022452"/>
    </source>
</evidence>
<dbReference type="NCBIfam" id="TIGR01783">
    <property type="entry name" value="TonB-siderophor"/>
    <property type="match status" value="1"/>
</dbReference>
<keyword evidence="5 10" id="KW-0812">Transmembrane</keyword>
<dbReference type="PANTHER" id="PTHR32552">
    <property type="entry name" value="FERRICHROME IRON RECEPTOR-RELATED"/>
    <property type="match status" value="1"/>
</dbReference>
<keyword evidence="8 16" id="KW-0675">Receptor</keyword>
<evidence type="ECO:0000259" key="15">
    <source>
        <dbReference type="Pfam" id="PF07715"/>
    </source>
</evidence>
<evidence type="ECO:0000256" key="8">
    <source>
        <dbReference type="ARBA" id="ARBA00023170"/>
    </source>
</evidence>
<protein>
    <submittedName>
        <fullName evidence="16">TonB-dependent receptor</fullName>
    </submittedName>
</protein>
<proteinExistence type="inferred from homology"/>
<evidence type="ECO:0000256" key="11">
    <source>
        <dbReference type="RuleBase" id="RU003357"/>
    </source>
</evidence>
<dbReference type="PROSITE" id="PS52016">
    <property type="entry name" value="TONB_DEPENDENT_REC_3"/>
    <property type="match status" value="1"/>
</dbReference>
<evidence type="ECO:0000256" key="7">
    <source>
        <dbReference type="ARBA" id="ARBA00023136"/>
    </source>
</evidence>
<evidence type="ECO:0000256" key="6">
    <source>
        <dbReference type="ARBA" id="ARBA00023077"/>
    </source>
</evidence>
<keyword evidence="4 10" id="KW-1134">Transmembrane beta strand</keyword>
<dbReference type="InterPro" id="IPR039426">
    <property type="entry name" value="TonB-dep_rcpt-like"/>
</dbReference>
<dbReference type="InterPro" id="IPR036942">
    <property type="entry name" value="Beta-barrel_TonB_sf"/>
</dbReference>
<evidence type="ECO:0000256" key="1">
    <source>
        <dbReference type="ARBA" id="ARBA00004571"/>
    </source>
</evidence>
<keyword evidence="3 10" id="KW-0813">Transport</keyword>
<dbReference type="EMBL" id="JBHUMP010000023">
    <property type="protein sequence ID" value="MFD2741387.1"/>
    <property type="molecule type" value="Genomic_DNA"/>
</dbReference>
<dbReference type="RefSeq" id="WP_386375814.1">
    <property type="nucleotide sequence ID" value="NZ_JBHUMP010000023.1"/>
</dbReference>